<name>A0ABY7E3T7_MYAAR</name>
<dbReference type="InterPro" id="IPR056330">
    <property type="entry name" value="CTT_SPB4"/>
</dbReference>
<dbReference type="Gene3D" id="3.40.50.300">
    <property type="entry name" value="P-loop containing nucleotide triphosphate hydrolases"/>
    <property type="match status" value="2"/>
</dbReference>
<keyword evidence="3 8" id="KW-0347">Helicase</keyword>
<dbReference type="Proteomes" id="UP001164746">
    <property type="component" value="Chromosome 4"/>
</dbReference>
<reference evidence="13" key="1">
    <citation type="submission" date="2022-11" db="EMBL/GenBank/DDBJ databases">
        <title>Centuries of genome instability and evolution in soft-shell clam transmissible cancer (bioRxiv).</title>
        <authorList>
            <person name="Hart S.F.M."/>
            <person name="Yonemitsu M.A."/>
            <person name="Giersch R.M."/>
            <person name="Beal B.F."/>
            <person name="Arriagada G."/>
            <person name="Davis B.W."/>
            <person name="Ostrander E.A."/>
            <person name="Goff S.P."/>
            <person name="Metzger M.J."/>
        </authorList>
    </citation>
    <scope>NUCLEOTIDE SEQUENCE</scope>
    <source>
        <strain evidence="13">MELC-2E11</strain>
        <tissue evidence="13">Siphon/mantle</tissue>
    </source>
</reference>
<evidence type="ECO:0000256" key="8">
    <source>
        <dbReference type="RuleBase" id="RU000492"/>
    </source>
</evidence>
<dbReference type="PROSITE" id="PS51192">
    <property type="entry name" value="HELICASE_ATP_BIND_1"/>
    <property type="match status" value="1"/>
</dbReference>
<keyword evidence="6" id="KW-0175">Coiled coil</keyword>
<gene>
    <name evidence="13" type="ORF">MAR_010437</name>
</gene>
<accession>A0ABY7E3T7</accession>
<keyword evidence="5 9" id="KW-0694">RNA-binding</keyword>
<comment type="function">
    <text evidence="9">RNA helicase.</text>
</comment>
<dbReference type="SUPFAM" id="SSF52540">
    <property type="entry name" value="P-loop containing nucleoside triphosphate hydrolases"/>
    <property type="match status" value="2"/>
</dbReference>
<evidence type="ECO:0000259" key="11">
    <source>
        <dbReference type="PROSITE" id="PS51192"/>
    </source>
</evidence>
<dbReference type="InterPro" id="IPR025313">
    <property type="entry name" value="SPB4-like_CTE"/>
</dbReference>
<comment type="similarity">
    <text evidence="7">Belongs to the DEAD box helicase family. DDX55/SPB4 subfamily.</text>
</comment>
<keyword evidence="14" id="KW-1185">Reference proteome</keyword>
<evidence type="ECO:0000256" key="7">
    <source>
        <dbReference type="ARBA" id="ARBA00038002"/>
    </source>
</evidence>
<evidence type="ECO:0000256" key="5">
    <source>
        <dbReference type="ARBA" id="ARBA00022884"/>
    </source>
</evidence>
<protein>
    <recommendedName>
        <fullName evidence="9">ATP-dependent RNA helicase</fullName>
        <ecNumber evidence="9">3.6.4.13</ecNumber>
    </recommendedName>
</protein>
<organism evidence="13 14">
    <name type="scientific">Mya arenaria</name>
    <name type="common">Soft-shell clam</name>
    <dbReference type="NCBI Taxonomy" id="6604"/>
    <lineage>
        <taxon>Eukaryota</taxon>
        <taxon>Metazoa</taxon>
        <taxon>Spiralia</taxon>
        <taxon>Lophotrochozoa</taxon>
        <taxon>Mollusca</taxon>
        <taxon>Bivalvia</taxon>
        <taxon>Autobranchia</taxon>
        <taxon>Heteroconchia</taxon>
        <taxon>Euheterodonta</taxon>
        <taxon>Imparidentia</taxon>
        <taxon>Neoheterodontei</taxon>
        <taxon>Myida</taxon>
        <taxon>Myoidea</taxon>
        <taxon>Myidae</taxon>
        <taxon>Mya</taxon>
    </lineage>
</organism>
<evidence type="ECO:0000256" key="4">
    <source>
        <dbReference type="ARBA" id="ARBA00022840"/>
    </source>
</evidence>
<dbReference type="EMBL" id="CP111015">
    <property type="protein sequence ID" value="WAR03879.1"/>
    <property type="molecule type" value="Genomic_DNA"/>
</dbReference>
<evidence type="ECO:0000256" key="2">
    <source>
        <dbReference type="ARBA" id="ARBA00022801"/>
    </source>
</evidence>
<proteinExistence type="inferred from homology"/>
<evidence type="ECO:0000256" key="10">
    <source>
        <dbReference type="SAM" id="MobiDB-lite"/>
    </source>
</evidence>
<evidence type="ECO:0000313" key="14">
    <source>
        <dbReference type="Proteomes" id="UP001164746"/>
    </source>
</evidence>
<feature type="compositionally biased region" description="Basic residues" evidence="10">
    <location>
        <begin position="493"/>
        <end position="506"/>
    </location>
</feature>
<feature type="region of interest" description="Disordered" evidence="10">
    <location>
        <begin position="457"/>
        <end position="511"/>
    </location>
</feature>
<evidence type="ECO:0000256" key="3">
    <source>
        <dbReference type="ARBA" id="ARBA00022806"/>
    </source>
</evidence>
<feature type="domain" description="Helicase ATP-binding" evidence="11">
    <location>
        <begin position="35"/>
        <end position="217"/>
    </location>
</feature>
<evidence type="ECO:0000259" key="12">
    <source>
        <dbReference type="PROSITE" id="PS51194"/>
    </source>
</evidence>
<keyword evidence="1 8" id="KW-0547">Nucleotide-binding</keyword>
<dbReference type="InterPro" id="IPR027417">
    <property type="entry name" value="P-loop_NTPase"/>
</dbReference>
<dbReference type="SMART" id="SM00487">
    <property type="entry name" value="DEXDc"/>
    <property type="match status" value="1"/>
</dbReference>
<dbReference type="Pfam" id="PF00270">
    <property type="entry name" value="DEAD"/>
    <property type="match status" value="1"/>
</dbReference>
<dbReference type="Pfam" id="PF00271">
    <property type="entry name" value="Helicase_C"/>
    <property type="match status" value="1"/>
</dbReference>
<dbReference type="SMART" id="SM01178">
    <property type="entry name" value="DUF4217"/>
    <property type="match status" value="1"/>
</dbReference>
<dbReference type="InterPro" id="IPR011545">
    <property type="entry name" value="DEAD/DEAH_box_helicase_dom"/>
</dbReference>
<keyword evidence="2 8" id="KW-0378">Hydrolase</keyword>
<comment type="domain">
    <text evidence="9">The Q motif is unique to and characteristic of the DEAD box family of RNA helicases and controls ATP binding and hydrolysis.</text>
</comment>
<dbReference type="CDD" id="cd17960">
    <property type="entry name" value="DEADc_DDX55"/>
    <property type="match status" value="1"/>
</dbReference>
<dbReference type="EC" id="3.6.4.13" evidence="9"/>
<evidence type="ECO:0000313" key="13">
    <source>
        <dbReference type="EMBL" id="WAR03879.1"/>
    </source>
</evidence>
<dbReference type="InterPro" id="IPR001650">
    <property type="entry name" value="Helicase_C-like"/>
</dbReference>
<comment type="catalytic activity">
    <reaction evidence="9">
        <text>ATP + H2O = ADP + phosphate + H(+)</text>
        <dbReference type="Rhea" id="RHEA:13065"/>
        <dbReference type="ChEBI" id="CHEBI:15377"/>
        <dbReference type="ChEBI" id="CHEBI:15378"/>
        <dbReference type="ChEBI" id="CHEBI:30616"/>
        <dbReference type="ChEBI" id="CHEBI:43474"/>
        <dbReference type="ChEBI" id="CHEBI:456216"/>
        <dbReference type="EC" id="3.6.4.13"/>
    </reaction>
</comment>
<dbReference type="SMART" id="SM00490">
    <property type="entry name" value="HELICc"/>
    <property type="match status" value="1"/>
</dbReference>
<dbReference type="InterPro" id="IPR000629">
    <property type="entry name" value="RNA-helicase_DEAD-box_CS"/>
</dbReference>
<dbReference type="PROSITE" id="PS51194">
    <property type="entry name" value="HELICASE_CTER"/>
    <property type="match status" value="1"/>
</dbReference>
<dbReference type="PANTHER" id="PTHR24031">
    <property type="entry name" value="RNA HELICASE"/>
    <property type="match status" value="1"/>
</dbReference>
<feature type="compositionally biased region" description="Basic and acidic residues" evidence="10">
    <location>
        <begin position="457"/>
        <end position="473"/>
    </location>
</feature>
<dbReference type="Pfam" id="PF13959">
    <property type="entry name" value="CTE_SPB4"/>
    <property type="match status" value="1"/>
</dbReference>
<evidence type="ECO:0000256" key="6">
    <source>
        <dbReference type="ARBA" id="ARBA00023054"/>
    </source>
</evidence>
<dbReference type="Pfam" id="PF23681">
    <property type="entry name" value="CTT_SPB4"/>
    <property type="match status" value="1"/>
</dbReference>
<sequence length="554" mass="63278">MGDWENIFKFVSQLTINTIEDLGFQKPTPVQDACVPLLMSYKDVAAEAVTGSGKTLAFLVPVFELLSKSDMVWKRNEVGALIISPTRELAQQIYSVAEIFLKHFPNLSASIFTGGKSTKNANVKGEIFGNIVIGTPGRLEALFEQKFEGVELARCVKSLEILVLDEADRLLDMGFEASINTILSYIPKQRRTGLFSATQTDEVEKLIRAGLRNPVRVTIKEKSSRQAVSDEMLDIQRTPASLKNYFMIVKAEHKLDQLVYFIKSHKKQKILVFLSTCAGIYCIHGKMKNRKKVIERFRMQGGGVLVCTDVMARGIDIPNINWVIQYDPPTSATAFPQEQEFVDFIRVNQRVPLHPMEPLPTSNTCIQEVQTMAINDRAVFEKGMRAFVSFVQSYAKHENYMIFQMKNLDFGSLATGFGLIKFPKMPETKGKDISNFCEVAISVKDIQYIDKSLEKKRQEQLKSESSRRNNVDMKRKRHQKTESWSGKKDQKDRKRKRREVKEKKRLQPVVERDNGEDLLSLDEDIRMIKKLKKKKISKEQFDAEFSLDCDELSS</sequence>
<dbReference type="CDD" id="cd18787">
    <property type="entry name" value="SF2_C_DEAD"/>
    <property type="match status" value="1"/>
</dbReference>
<dbReference type="InterPro" id="IPR014001">
    <property type="entry name" value="Helicase_ATP-bd"/>
</dbReference>
<dbReference type="PROSITE" id="PS00039">
    <property type="entry name" value="DEAD_ATP_HELICASE"/>
    <property type="match status" value="1"/>
</dbReference>
<feature type="domain" description="Helicase C-terminal" evidence="12">
    <location>
        <begin position="227"/>
        <end position="402"/>
    </location>
</feature>
<evidence type="ECO:0000256" key="1">
    <source>
        <dbReference type="ARBA" id="ARBA00022741"/>
    </source>
</evidence>
<evidence type="ECO:0000256" key="9">
    <source>
        <dbReference type="RuleBase" id="RU365068"/>
    </source>
</evidence>
<keyword evidence="4 8" id="KW-0067">ATP-binding</keyword>